<sequence>MFISERERREYLGRLQEQTTLAMLPSMVFILLMALVGLIGNSLVLYVYSRKFRPNASLIFICVIAASDLVSNVLLNP</sequence>
<feature type="transmembrane region" description="Helical" evidence="5">
    <location>
        <begin position="54"/>
        <end position="75"/>
    </location>
</feature>
<keyword evidence="8" id="KW-1185">Reference proteome</keyword>
<evidence type="ECO:0000313" key="7">
    <source>
        <dbReference type="EMBL" id="GFN91682.1"/>
    </source>
</evidence>
<gene>
    <name evidence="7" type="ORF">PoB_001818800</name>
</gene>
<keyword evidence="2 5" id="KW-0812">Transmembrane</keyword>
<dbReference type="SUPFAM" id="SSF81321">
    <property type="entry name" value="Family A G protein-coupled receptor-like"/>
    <property type="match status" value="1"/>
</dbReference>
<keyword evidence="7" id="KW-0675">Receptor</keyword>
<accession>A0AAV3ZA86</accession>
<evidence type="ECO:0000259" key="6">
    <source>
        <dbReference type="PROSITE" id="PS50262"/>
    </source>
</evidence>
<dbReference type="EMBL" id="BLXT01002163">
    <property type="protein sequence ID" value="GFN91682.1"/>
    <property type="molecule type" value="Genomic_DNA"/>
</dbReference>
<proteinExistence type="predicted"/>
<dbReference type="InterPro" id="IPR017452">
    <property type="entry name" value="GPCR_Rhodpsn_7TM"/>
</dbReference>
<feature type="non-terminal residue" evidence="7">
    <location>
        <position position="77"/>
    </location>
</feature>
<comment type="caution">
    <text evidence="7">The sequence shown here is derived from an EMBL/GenBank/DDBJ whole genome shotgun (WGS) entry which is preliminary data.</text>
</comment>
<dbReference type="PROSITE" id="PS50262">
    <property type="entry name" value="G_PROTEIN_RECEP_F1_2"/>
    <property type="match status" value="1"/>
</dbReference>
<dbReference type="InterPro" id="IPR000276">
    <property type="entry name" value="GPCR_Rhodpsn"/>
</dbReference>
<evidence type="ECO:0000256" key="3">
    <source>
        <dbReference type="ARBA" id="ARBA00022989"/>
    </source>
</evidence>
<dbReference type="Proteomes" id="UP000735302">
    <property type="component" value="Unassembled WGS sequence"/>
</dbReference>
<feature type="domain" description="G-protein coupled receptors family 1 profile" evidence="6">
    <location>
        <begin position="40"/>
        <end position="77"/>
    </location>
</feature>
<keyword evidence="4 5" id="KW-0472">Membrane</keyword>
<dbReference type="GO" id="GO:0004930">
    <property type="term" value="F:G protein-coupled receptor activity"/>
    <property type="evidence" value="ECO:0007669"/>
    <property type="project" value="InterPro"/>
</dbReference>
<evidence type="ECO:0000256" key="1">
    <source>
        <dbReference type="ARBA" id="ARBA00004370"/>
    </source>
</evidence>
<dbReference type="PRINTS" id="PR00237">
    <property type="entry name" value="GPCRRHODOPSN"/>
</dbReference>
<protein>
    <submittedName>
        <fullName evidence="7">Alpha-2da adrenergic receptor</fullName>
    </submittedName>
</protein>
<evidence type="ECO:0000313" key="8">
    <source>
        <dbReference type="Proteomes" id="UP000735302"/>
    </source>
</evidence>
<dbReference type="GO" id="GO:0016020">
    <property type="term" value="C:membrane"/>
    <property type="evidence" value="ECO:0007669"/>
    <property type="project" value="UniProtKB-SubCell"/>
</dbReference>
<evidence type="ECO:0000256" key="4">
    <source>
        <dbReference type="ARBA" id="ARBA00023136"/>
    </source>
</evidence>
<feature type="transmembrane region" description="Helical" evidence="5">
    <location>
        <begin position="21"/>
        <end position="48"/>
    </location>
</feature>
<keyword evidence="3 5" id="KW-1133">Transmembrane helix</keyword>
<evidence type="ECO:0000256" key="2">
    <source>
        <dbReference type="ARBA" id="ARBA00022692"/>
    </source>
</evidence>
<organism evidence="7 8">
    <name type="scientific">Plakobranchus ocellatus</name>
    <dbReference type="NCBI Taxonomy" id="259542"/>
    <lineage>
        <taxon>Eukaryota</taxon>
        <taxon>Metazoa</taxon>
        <taxon>Spiralia</taxon>
        <taxon>Lophotrochozoa</taxon>
        <taxon>Mollusca</taxon>
        <taxon>Gastropoda</taxon>
        <taxon>Heterobranchia</taxon>
        <taxon>Euthyneura</taxon>
        <taxon>Panpulmonata</taxon>
        <taxon>Sacoglossa</taxon>
        <taxon>Placobranchoidea</taxon>
        <taxon>Plakobranchidae</taxon>
        <taxon>Plakobranchus</taxon>
    </lineage>
</organism>
<dbReference type="Gene3D" id="1.20.1070.10">
    <property type="entry name" value="Rhodopsin 7-helix transmembrane proteins"/>
    <property type="match status" value="1"/>
</dbReference>
<dbReference type="AlphaFoldDB" id="A0AAV3ZA86"/>
<name>A0AAV3ZA86_9GAST</name>
<reference evidence="7 8" key="1">
    <citation type="journal article" date="2021" name="Elife">
        <title>Chloroplast acquisition without the gene transfer in kleptoplastic sea slugs, Plakobranchus ocellatus.</title>
        <authorList>
            <person name="Maeda T."/>
            <person name="Takahashi S."/>
            <person name="Yoshida T."/>
            <person name="Shimamura S."/>
            <person name="Takaki Y."/>
            <person name="Nagai Y."/>
            <person name="Toyoda A."/>
            <person name="Suzuki Y."/>
            <person name="Arimoto A."/>
            <person name="Ishii H."/>
            <person name="Satoh N."/>
            <person name="Nishiyama T."/>
            <person name="Hasebe M."/>
            <person name="Maruyama T."/>
            <person name="Minagawa J."/>
            <person name="Obokata J."/>
            <person name="Shigenobu S."/>
        </authorList>
    </citation>
    <scope>NUCLEOTIDE SEQUENCE [LARGE SCALE GENOMIC DNA]</scope>
</reference>
<evidence type="ECO:0000256" key="5">
    <source>
        <dbReference type="SAM" id="Phobius"/>
    </source>
</evidence>
<comment type="subcellular location">
    <subcellularLocation>
        <location evidence="1">Membrane</location>
    </subcellularLocation>
</comment>